<protein>
    <submittedName>
        <fullName evidence="5">SDR family oxidoreductase</fullName>
    </submittedName>
</protein>
<dbReference type="Proteomes" id="UP000326553">
    <property type="component" value="Chromosome"/>
</dbReference>
<evidence type="ECO:0000313" key="5">
    <source>
        <dbReference type="EMBL" id="QEV16287.1"/>
    </source>
</evidence>
<reference evidence="5 6" key="1">
    <citation type="submission" date="2017-09" db="EMBL/GenBank/DDBJ databases">
        <authorList>
            <person name="Lee N."/>
            <person name="Cho B.-K."/>
        </authorList>
    </citation>
    <scope>NUCLEOTIDE SEQUENCE [LARGE SCALE GENOMIC DNA]</scope>
    <source>
        <strain evidence="5 6">ATCC 12461</strain>
    </source>
</reference>
<keyword evidence="6" id="KW-1185">Reference proteome</keyword>
<dbReference type="GO" id="GO:0016491">
    <property type="term" value="F:oxidoreductase activity"/>
    <property type="evidence" value="ECO:0007669"/>
    <property type="project" value="UniProtKB-KW"/>
</dbReference>
<dbReference type="PANTHER" id="PTHR44169:SF6">
    <property type="entry name" value="NADPH-DEPENDENT 1-ACYLDIHYDROXYACETONE PHOSPHATE REDUCTASE"/>
    <property type="match status" value="1"/>
</dbReference>
<evidence type="ECO:0000259" key="4">
    <source>
        <dbReference type="SMART" id="SM00822"/>
    </source>
</evidence>
<feature type="domain" description="Ketoreductase" evidence="4">
    <location>
        <begin position="21"/>
        <end position="194"/>
    </location>
</feature>
<dbReference type="PRINTS" id="PR00080">
    <property type="entry name" value="SDRFAMILY"/>
</dbReference>
<evidence type="ECO:0000256" key="2">
    <source>
        <dbReference type="ARBA" id="ARBA00023002"/>
    </source>
</evidence>
<dbReference type="InterPro" id="IPR057326">
    <property type="entry name" value="KR_dom"/>
</dbReference>
<evidence type="ECO:0000256" key="3">
    <source>
        <dbReference type="RuleBase" id="RU000363"/>
    </source>
</evidence>
<gene>
    <name evidence="5" type="ORF">CP975_01090</name>
</gene>
<dbReference type="AlphaFoldDB" id="A0A5J6HGF2"/>
<accession>A0A5J6HGF2</accession>
<dbReference type="EMBL" id="CP023695">
    <property type="protein sequence ID" value="QEV16287.1"/>
    <property type="molecule type" value="Genomic_DNA"/>
</dbReference>
<dbReference type="SUPFAM" id="SSF51735">
    <property type="entry name" value="NAD(P)-binding Rossmann-fold domains"/>
    <property type="match status" value="1"/>
</dbReference>
<dbReference type="PRINTS" id="PR00081">
    <property type="entry name" value="GDHRDH"/>
</dbReference>
<dbReference type="PANTHER" id="PTHR44169">
    <property type="entry name" value="NADPH-DEPENDENT 1-ACYLDIHYDROXYACETONE PHOSPHATE REDUCTASE"/>
    <property type="match status" value="1"/>
</dbReference>
<comment type="similarity">
    <text evidence="1 3">Belongs to the short-chain dehydrogenases/reductases (SDR) family.</text>
</comment>
<sequence length="302" mass="32911">MRTRKEKATGREGGMPMPGARAVVITGCSSGIGRAVAEHLISRDYAVYATARRVDDLGDLAAAGAYVLRVDVADERSMRECVRQVEDRHGAVWGLVNNAGYALTGPVEDIDMGEVRRQFEVNVFGQLTMARLALPAMRSRGEGRIVNVSSVAGRFTFPGGGCYHASKHALTSFSDALRFEVKPFGIYVSTIEPGAVGTRFIDTALELLTRGAAAGEAPEYAPFRRDLAHCYQRVRNAPRRYGVGPPQKVARAVEHALRAPVPRPRYPVGAVAHVSLGLRRLLPQTLFDTLVRSYLPVPRREG</sequence>
<dbReference type="OrthoDB" id="3178062at2"/>
<dbReference type="SMART" id="SM00822">
    <property type="entry name" value="PKS_KR"/>
    <property type="match status" value="1"/>
</dbReference>
<dbReference type="KEGG" id="salw:CP975_01090"/>
<dbReference type="InterPro" id="IPR002347">
    <property type="entry name" value="SDR_fam"/>
</dbReference>
<name>A0A5J6HGF2_STRAD</name>
<dbReference type="InterPro" id="IPR036291">
    <property type="entry name" value="NAD(P)-bd_dom_sf"/>
</dbReference>
<dbReference type="Gene3D" id="3.40.50.720">
    <property type="entry name" value="NAD(P)-binding Rossmann-like Domain"/>
    <property type="match status" value="1"/>
</dbReference>
<evidence type="ECO:0000313" key="6">
    <source>
        <dbReference type="Proteomes" id="UP000326553"/>
    </source>
</evidence>
<organism evidence="5 6">
    <name type="scientific">Streptomyces alboniger</name>
    <dbReference type="NCBI Taxonomy" id="132473"/>
    <lineage>
        <taxon>Bacteria</taxon>
        <taxon>Bacillati</taxon>
        <taxon>Actinomycetota</taxon>
        <taxon>Actinomycetes</taxon>
        <taxon>Kitasatosporales</taxon>
        <taxon>Streptomycetaceae</taxon>
        <taxon>Streptomyces</taxon>
        <taxon>Streptomyces aurantiacus group</taxon>
    </lineage>
</organism>
<evidence type="ECO:0000256" key="1">
    <source>
        <dbReference type="ARBA" id="ARBA00006484"/>
    </source>
</evidence>
<dbReference type="CDD" id="cd05374">
    <property type="entry name" value="17beta-HSD-like_SDR_c"/>
    <property type="match status" value="1"/>
</dbReference>
<proteinExistence type="inferred from homology"/>
<dbReference type="Pfam" id="PF00106">
    <property type="entry name" value="adh_short"/>
    <property type="match status" value="1"/>
</dbReference>
<keyword evidence="2" id="KW-0560">Oxidoreductase</keyword>